<reference evidence="2 3" key="1">
    <citation type="submission" date="2021-07" db="EMBL/GenBank/DDBJ databases">
        <title>The draft genome sequence of Sphingomicrobium sp. B8.</title>
        <authorList>
            <person name="Mu L."/>
        </authorList>
    </citation>
    <scope>NUCLEOTIDE SEQUENCE [LARGE SCALE GENOMIC DNA]</scope>
    <source>
        <strain evidence="2 3">B8</strain>
    </source>
</reference>
<protein>
    <submittedName>
        <fullName evidence="2">EAL domain-containing protein</fullName>
    </submittedName>
</protein>
<dbReference type="EMBL" id="JAHVAH010000001">
    <property type="protein sequence ID" value="MBW0145070.1"/>
    <property type="molecule type" value="Genomic_DNA"/>
</dbReference>
<dbReference type="SMART" id="SM00052">
    <property type="entry name" value="EAL"/>
    <property type="match status" value="1"/>
</dbReference>
<name>A0ABS6V6T5_9SPHN</name>
<dbReference type="InterPro" id="IPR050706">
    <property type="entry name" value="Cyclic-di-GMP_PDE-like"/>
</dbReference>
<organism evidence="2 3">
    <name type="scientific">Sphingomicrobium clamense</name>
    <dbReference type="NCBI Taxonomy" id="2851013"/>
    <lineage>
        <taxon>Bacteria</taxon>
        <taxon>Pseudomonadati</taxon>
        <taxon>Pseudomonadota</taxon>
        <taxon>Alphaproteobacteria</taxon>
        <taxon>Sphingomonadales</taxon>
        <taxon>Sphingomonadaceae</taxon>
        <taxon>Sphingomicrobium</taxon>
    </lineage>
</organism>
<evidence type="ECO:0000259" key="1">
    <source>
        <dbReference type="PROSITE" id="PS50883"/>
    </source>
</evidence>
<proteinExistence type="predicted"/>
<dbReference type="Proteomes" id="UP000698028">
    <property type="component" value="Unassembled WGS sequence"/>
</dbReference>
<dbReference type="CDD" id="cd01948">
    <property type="entry name" value="EAL"/>
    <property type="match status" value="1"/>
</dbReference>
<evidence type="ECO:0000313" key="3">
    <source>
        <dbReference type="Proteomes" id="UP000698028"/>
    </source>
</evidence>
<sequence length="255" mass="28267">MAPKRDRKLEAAIAGDEIGLRYQPQLDPMTGEVVGVEALARWSGEEDAGDLFRRAADARLDERLSRQVAEKAIRRAARWRGSLATVCLSINLLPSDLAHDDYPDWLLTQLERQGFAPERLTVEIVESDLLSDSGAAAARLQRLRDVGIRVAIDDFGTGYASLAWLTGLPIDTLKIDRELITDIVGKDRDRIVVRAMLRLAQDLEMKTIVEGVECSAQLALLADWGCDLYQGFLGSEPLSEEELHRFVRTANLAVA</sequence>
<comment type="caution">
    <text evidence="2">The sequence shown here is derived from an EMBL/GenBank/DDBJ whole genome shotgun (WGS) entry which is preliminary data.</text>
</comment>
<dbReference type="RefSeq" id="WP_218633008.1">
    <property type="nucleotide sequence ID" value="NZ_JAHVAH010000001.1"/>
</dbReference>
<gene>
    <name evidence="2" type="ORF">KTQ36_07145</name>
</gene>
<accession>A0ABS6V6T5</accession>
<dbReference type="PROSITE" id="PS50883">
    <property type="entry name" value="EAL"/>
    <property type="match status" value="1"/>
</dbReference>
<dbReference type="PANTHER" id="PTHR33121:SF70">
    <property type="entry name" value="SIGNALING PROTEIN YKOW"/>
    <property type="match status" value="1"/>
</dbReference>
<dbReference type="InterPro" id="IPR001633">
    <property type="entry name" value="EAL_dom"/>
</dbReference>
<dbReference type="Pfam" id="PF00563">
    <property type="entry name" value="EAL"/>
    <property type="match status" value="1"/>
</dbReference>
<dbReference type="PANTHER" id="PTHR33121">
    <property type="entry name" value="CYCLIC DI-GMP PHOSPHODIESTERASE PDEF"/>
    <property type="match status" value="1"/>
</dbReference>
<evidence type="ECO:0000313" key="2">
    <source>
        <dbReference type="EMBL" id="MBW0145070.1"/>
    </source>
</evidence>
<feature type="domain" description="EAL" evidence="1">
    <location>
        <begin position="2"/>
        <end position="251"/>
    </location>
</feature>
<keyword evidence="3" id="KW-1185">Reference proteome</keyword>